<dbReference type="OrthoDB" id="2113814at2759"/>
<evidence type="ECO:0000313" key="1">
    <source>
        <dbReference type="EMBL" id="KAH0577244.1"/>
    </source>
</evidence>
<proteinExistence type="predicted"/>
<comment type="caution">
    <text evidence="1">The sequence shown here is derived from an EMBL/GenBank/DDBJ whole genome shotgun (WGS) entry which is preliminary data.</text>
</comment>
<reference evidence="1 2" key="1">
    <citation type="journal article" date="2014" name="PLoS Genet.">
        <title>The Genome of Spironucleus salmonicida Highlights a Fish Pathogen Adapted to Fluctuating Environments.</title>
        <authorList>
            <person name="Xu F."/>
            <person name="Jerlstrom-Hultqvist J."/>
            <person name="Einarsson E."/>
            <person name="Astvaldsson A."/>
            <person name="Svard S.G."/>
            <person name="Andersson J.O."/>
        </authorList>
    </citation>
    <scope>NUCLEOTIDE SEQUENCE [LARGE SCALE GENOMIC DNA]</scope>
    <source>
        <strain evidence="1 2">ATCC 50377</strain>
    </source>
</reference>
<sequence>MHYFISNSTAILEQFLTAFAPEQCDQILEALFENGVMSSQEVNVLDGIFTVEFLSRVIASQQVREIQYTYI</sequence>
<evidence type="ECO:0000313" key="2">
    <source>
        <dbReference type="Proteomes" id="UP000018208"/>
    </source>
</evidence>
<dbReference type="KEGG" id="ssao:94294618"/>
<accession>A0A9P8LZ44</accession>
<dbReference type="Proteomes" id="UP000018208">
    <property type="component" value="Unassembled WGS sequence"/>
</dbReference>
<keyword evidence="2" id="KW-1185">Reference proteome</keyword>
<dbReference type="RefSeq" id="XP_067768017.1">
    <property type="nucleotide sequence ID" value="XM_067904535.1"/>
</dbReference>
<gene>
    <name evidence="1" type="ORF">SS50377_20595</name>
</gene>
<name>A0A9P8LZ44_9EUKA</name>
<organism evidence="1 2">
    <name type="scientific">Spironucleus salmonicida</name>
    <dbReference type="NCBI Taxonomy" id="348837"/>
    <lineage>
        <taxon>Eukaryota</taxon>
        <taxon>Metamonada</taxon>
        <taxon>Diplomonadida</taxon>
        <taxon>Hexamitidae</taxon>
        <taxon>Hexamitinae</taxon>
        <taxon>Spironucleus</taxon>
    </lineage>
</organism>
<protein>
    <submittedName>
        <fullName evidence="1">Clathrin heavy chain</fullName>
    </submittedName>
</protein>
<dbReference type="EMBL" id="AUWU02000001">
    <property type="protein sequence ID" value="KAH0577244.1"/>
    <property type="molecule type" value="Genomic_DNA"/>
</dbReference>
<dbReference type="AlphaFoldDB" id="A0A9P8LZ44"/>
<dbReference type="GeneID" id="94294618"/>